<dbReference type="PANTHER" id="PTHR43818">
    <property type="entry name" value="BCDNA.GH03377"/>
    <property type="match status" value="1"/>
</dbReference>
<dbReference type="Gene3D" id="3.30.360.10">
    <property type="entry name" value="Dihydrodipicolinate Reductase, domain 2"/>
    <property type="match status" value="1"/>
</dbReference>
<dbReference type="SUPFAM" id="SSF51735">
    <property type="entry name" value="NAD(P)-binding Rossmann-fold domains"/>
    <property type="match status" value="1"/>
</dbReference>
<dbReference type="InterPro" id="IPR006311">
    <property type="entry name" value="TAT_signal"/>
</dbReference>
<accession>A0A7G8BH69</accession>
<dbReference type="SUPFAM" id="SSF55347">
    <property type="entry name" value="Glyceraldehyde-3-phosphate dehydrogenase-like, C-terminal domain"/>
    <property type="match status" value="1"/>
</dbReference>
<dbReference type="PANTHER" id="PTHR43818:SF5">
    <property type="entry name" value="OXIDOREDUCTASE FAMILY PROTEIN"/>
    <property type="match status" value="1"/>
</dbReference>
<dbReference type="InterPro" id="IPR036291">
    <property type="entry name" value="NAD(P)-bd_dom_sf"/>
</dbReference>
<dbReference type="KEGG" id="adin:H7849_23125"/>
<evidence type="ECO:0000313" key="3">
    <source>
        <dbReference type="Proteomes" id="UP000515312"/>
    </source>
</evidence>
<evidence type="ECO:0000313" key="2">
    <source>
        <dbReference type="EMBL" id="QNI31889.1"/>
    </source>
</evidence>
<dbReference type="RefSeq" id="WP_186742847.1">
    <property type="nucleotide sequence ID" value="NZ_CP060394.1"/>
</dbReference>
<dbReference type="InterPro" id="IPR050463">
    <property type="entry name" value="Gfo/Idh/MocA_oxidrdct_glycsds"/>
</dbReference>
<gene>
    <name evidence="2" type="ORF">H7849_23125</name>
</gene>
<organism evidence="2 3">
    <name type="scientific">Alloacidobacterium dinghuense</name>
    <dbReference type="NCBI Taxonomy" id="2763107"/>
    <lineage>
        <taxon>Bacteria</taxon>
        <taxon>Pseudomonadati</taxon>
        <taxon>Acidobacteriota</taxon>
        <taxon>Terriglobia</taxon>
        <taxon>Terriglobales</taxon>
        <taxon>Acidobacteriaceae</taxon>
        <taxon>Alloacidobacterium</taxon>
    </lineage>
</organism>
<name>A0A7G8BH69_9BACT</name>
<reference evidence="2 3" key="1">
    <citation type="submission" date="2020-08" db="EMBL/GenBank/DDBJ databases">
        <title>Edaphobacter telluris sp. nov. and Acidobacterium dinghuensis sp. nov., two acidobacteria isolated from forest soil.</title>
        <authorList>
            <person name="Fu J."/>
            <person name="Qiu L."/>
        </authorList>
    </citation>
    <scope>NUCLEOTIDE SEQUENCE [LARGE SCALE GENOMIC DNA]</scope>
    <source>
        <strain evidence="2">4Y35</strain>
    </source>
</reference>
<dbReference type="EMBL" id="CP060394">
    <property type="protein sequence ID" value="QNI31889.1"/>
    <property type="molecule type" value="Genomic_DNA"/>
</dbReference>
<dbReference type="PROSITE" id="PS51318">
    <property type="entry name" value="TAT"/>
    <property type="match status" value="1"/>
</dbReference>
<dbReference type="InterPro" id="IPR000683">
    <property type="entry name" value="Gfo/Idh/MocA-like_OxRdtase_N"/>
</dbReference>
<protein>
    <submittedName>
        <fullName evidence="2">Gfo/Idh/MocA family oxidoreductase</fullName>
    </submittedName>
</protein>
<dbReference type="Gene3D" id="3.40.50.720">
    <property type="entry name" value="NAD(P)-binding Rossmann-like Domain"/>
    <property type="match status" value="1"/>
</dbReference>
<dbReference type="GO" id="GO:0000166">
    <property type="term" value="F:nucleotide binding"/>
    <property type="evidence" value="ECO:0007669"/>
    <property type="project" value="InterPro"/>
</dbReference>
<dbReference type="AlphaFoldDB" id="A0A7G8BH69"/>
<sequence length="439" mass="48474">MTEFSRRKFLQVGSGAAVGSMVSGKQMALSQEHVARGQASSDGDRVRFASIGIGIQGSTLLRSAVTLPQAECVAACDLYDGRHTLAREIAGPAVKTMRRYQEILDDKNIECVIVAVPDHWHKKITVDALSAGKDVYVEKPMSHSIAEGEEMIRAVKQSKNFVQVGSQRVSSLLFGKAKELYDGGAIGQLTQVELQLGRNSPSGAWQYPWPSDVSPQTLDWDTWLDSVPKRPFDPETFARWRRLREFGTGMAGDLMVHLLSGTQFTASINAIPDKALSVGGIFRWKDGRNMPDLQVTTFTYGQIPVTVRLTLQTETPEVTRLMGQKGIIELSNSSLTFIPQSGLDTSPSYGLNGFPAAMRAAYEKQWHTEHDAELEKYALPDITMWRGPSWDDVKPHLTNFFDAVRTRKPVVEDVVFGHHAAAACHMANTSYFEGKVITA</sequence>
<dbReference type="Proteomes" id="UP000515312">
    <property type="component" value="Chromosome"/>
</dbReference>
<keyword evidence="3" id="KW-1185">Reference proteome</keyword>
<proteinExistence type="predicted"/>
<evidence type="ECO:0000259" key="1">
    <source>
        <dbReference type="Pfam" id="PF01408"/>
    </source>
</evidence>
<dbReference type="Pfam" id="PF01408">
    <property type="entry name" value="GFO_IDH_MocA"/>
    <property type="match status" value="1"/>
</dbReference>
<feature type="domain" description="Gfo/Idh/MocA-like oxidoreductase N-terminal" evidence="1">
    <location>
        <begin position="47"/>
        <end position="165"/>
    </location>
</feature>